<dbReference type="EMBL" id="MK072299">
    <property type="protein sequence ID" value="AYV81733.1"/>
    <property type="molecule type" value="Genomic_DNA"/>
</dbReference>
<sequence length="184" mass="21513">MDAIFTKRKIDDEQKKSFHPIAAMLLTYDVVGNCLIKTRDSEAAEDVLYAFILAGSNVFPRLMEHYPVERLEKFRQDRLSDSFLDDCRELPIKDRPHFIWRKILLAGQAIDDKICTTEVDKFNLDEKKILVLISYTNSLDSLALPMVRYYKCHWIHGKLYHVTYVNSNTFTIKNNLFVIISMTT</sequence>
<evidence type="ECO:0000313" key="1">
    <source>
        <dbReference type="EMBL" id="AYV81733.1"/>
    </source>
</evidence>
<protein>
    <submittedName>
        <fullName evidence="1">Uncharacterized protein</fullName>
    </submittedName>
</protein>
<proteinExistence type="predicted"/>
<accession>A0A3G5A7B5</accession>
<reference evidence="1" key="1">
    <citation type="submission" date="2018-10" db="EMBL/GenBank/DDBJ databases">
        <title>Hidden diversity of soil giant viruses.</title>
        <authorList>
            <person name="Schulz F."/>
            <person name="Alteio L."/>
            <person name="Goudeau D."/>
            <person name="Ryan E.M."/>
            <person name="Malmstrom R.R."/>
            <person name="Blanchard J."/>
            <person name="Woyke T."/>
        </authorList>
    </citation>
    <scope>NUCLEOTIDE SEQUENCE</scope>
    <source>
        <strain evidence="1">HAV1</strain>
    </source>
</reference>
<organism evidence="1">
    <name type="scientific">Harvfovirus sp</name>
    <dbReference type="NCBI Taxonomy" id="2487768"/>
    <lineage>
        <taxon>Viruses</taxon>
        <taxon>Varidnaviria</taxon>
        <taxon>Bamfordvirae</taxon>
        <taxon>Nucleocytoviricota</taxon>
        <taxon>Megaviricetes</taxon>
        <taxon>Imitervirales</taxon>
        <taxon>Mimiviridae</taxon>
        <taxon>Klosneuvirinae</taxon>
    </lineage>
</organism>
<gene>
    <name evidence="1" type="ORF">Harvfovirus57_2</name>
</gene>
<name>A0A3G5A7B5_9VIRU</name>